<dbReference type="EMBL" id="SDPN01000053">
    <property type="protein sequence ID" value="RXZ67311.1"/>
    <property type="molecule type" value="Genomic_DNA"/>
</dbReference>
<feature type="transmembrane region" description="Helical" evidence="2">
    <location>
        <begin position="119"/>
        <end position="142"/>
    </location>
</feature>
<accession>A0A4Q2KV43</accession>
<dbReference type="Gene3D" id="3.10.620.30">
    <property type="match status" value="1"/>
</dbReference>
<gene>
    <name evidence="4" type="ORF">ESP51_18325</name>
</gene>
<feature type="transmembrane region" description="Helical" evidence="2">
    <location>
        <begin position="86"/>
        <end position="107"/>
    </location>
</feature>
<feature type="transmembrane region" description="Helical" evidence="2">
    <location>
        <begin position="614"/>
        <end position="639"/>
    </location>
</feature>
<dbReference type="RefSeq" id="WP_129522333.1">
    <property type="nucleotide sequence ID" value="NZ_SDPN01000053.1"/>
</dbReference>
<dbReference type="Pfam" id="PF01841">
    <property type="entry name" value="Transglut_core"/>
    <property type="match status" value="1"/>
</dbReference>
<keyword evidence="2" id="KW-0812">Transmembrane</keyword>
<dbReference type="Proteomes" id="UP000293865">
    <property type="component" value="Unassembled WGS sequence"/>
</dbReference>
<evidence type="ECO:0000256" key="2">
    <source>
        <dbReference type="SAM" id="Phobius"/>
    </source>
</evidence>
<dbReference type="SMART" id="SM00460">
    <property type="entry name" value="TGc"/>
    <property type="match status" value="1"/>
</dbReference>
<feature type="transmembrane region" description="Helical" evidence="2">
    <location>
        <begin position="217"/>
        <end position="239"/>
    </location>
</feature>
<evidence type="ECO:0000313" key="5">
    <source>
        <dbReference type="Proteomes" id="UP000293865"/>
    </source>
</evidence>
<evidence type="ECO:0000313" key="4">
    <source>
        <dbReference type="EMBL" id="RXZ67311.1"/>
    </source>
</evidence>
<evidence type="ECO:0000259" key="3">
    <source>
        <dbReference type="SMART" id="SM00460"/>
    </source>
</evidence>
<feature type="transmembrane region" description="Helical" evidence="2">
    <location>
        <begin position="154"/>
        <end position="171"/>
    </location>
</feature>
<protein>
    <submittedName>
        <fullName evidence="4">Transglutaminase domain-containing protein</fullName>
    </submittedName>
</protein>
<dbReference type="PANTHER" id="PTHR42736:SF1">
    <property type="entry name" value="PROTEIN-GLUTAMINE GAMMA-GLUTAMYLTRANSFERASE"/>
    <property type="match status" value="1"/>
</dbReference>
<evidence type="ECO:0000256" key="1">
    <source>
        <dbReference type="SAM" id="MobiDB-lite"/>
    </source>
</evidence>
<dbReference type="AlphaFoldDB" id="A0A4Q2KV43"/>
<feature type="transmembrane region" description="Helical" evidence="2">
    <location>
        <begin position="177"/>
        <end position="196"/>
    </location>
</feature>
<dbReference type="PANTHER" id="PTHR42736">
    <property type="entry name" value="PROTEIN-GLUTAMINE GAMMA-GLUTAMYLTRANSFERASE"/>
    <property type="match status" value="1"/>
</dbReference>
<reference evidence="4 5" key="1">
    <citation type="submission" date="2019-01" db="EMBL/GenBank/DDBJ databases">
        <title>Agromyces.</title>
        <authorList>
            <person name="Li J."/>
        </authorList>
    </citation>
    <scope>NUCLEOTIDE SEQUENCE [LARGE SCALE GENOMIC DNA]</scope>
    <source>
        <strain evidence="4 5">DSM 15934</strain>
    </source>
</reference>
<feature type="transmembrane region" description="Helical" evidence="2">
    <location>
        <begin position="33"/>
        <end position="52"/>
    </location>
</feature>
<keyword evidence="2" id="KW-1133">Transmembrane helix</keyword>
<feature type="compositionally biased region" description="Polar residues" evidence="1">
    <location>
        <begin position="565"/>
        <end position="579"/>
    </location>
</feature>
<feature type="region of interest" description="Disordered" evidence="1">
    <location>
        <begin position="686"/>
        <end position="711"/>
    </location>
</feature>
<dbReference type="SUPFAM" id="SSF54001">
    <property type="entry name" value="Cysteine proteinases"/>
    <property type="match status" value="1"/>
</dbReference>
<keyword evidence="2" id="KW-0472">Membrane</keyword>
<sequence length="771" mass="82379">MTRLSRSVVGDILVLSALSLIGVLGYETSFGDLNFLLAAFGGLAVGTLAAVAGSLWRLGVLTTVLLGLAGYFLLGTPFTMPGAGTFVVLPSLESIVGLAFGAVFGWADIVTIGTPVEAPYYVAAVPYFAAWVVSLVGTMLVTRWLVRRRTALRSSVLLIGPILLYVSGILLGTDEAYFAGVRGVTFAVLALVWIAWRRGATVEASGEGAQRLRKQKLAGTAIVVAGAIAVGTLAGAALAPVTPDRFVLREEIVPPFDPLEFPSPLAGFRKYTKTLAETPLFEVTGLEPGDTIRLATMDSYTGRLWNVAGPDDVGAEGGGYAIVGESLPEPLLASLGSRREVEVEVAGYDDVWIPMAGYGSSLQLLDDETAAREGDLRYNPAAGTAVLTSGLGDGARYRLDARIQEEPELEELIDVPVASLTLPVVANSPDVVAAKADEFVGDAASPIEQLRNIERALKTGGFLSHGLASDAVPSRAGHGADRIIELFTRSQMVGDEEQYASAMALMARHLGYPARVVMGFAPEVPAEGGSVEVTGGDITAWVEVPFEGVGWISFRPTPDQVDVPQEQTPKPKSEPQPQVRQPPRAEEIEDDLLTTVEIDETEDDRDEAFAVPGWVWVVVGVVGIPLAIVFLPILAVALMKRRRRRMRLKGANDRRAAAAWEELIDRYAELGFEPPERGTRLQSARMLERQAAEQGLDHSGANGSPGEQPTEPVRLASLAATIDRDVFGGTEVSDEVVTARWTEADAATAAVYAAAGRIRRAISRYRIRSRR</sequence>
<name>A0A4Q2KV43_9MICO</name>
<dbReference type="InterPro" id="IPR038765">
    <property type="entry name" value="Papain-like_cys_pep_sf"/>
</dbReference>
<comment type="caution">
    <text evidence="4">The sequence shown here is derived from an EMBL/GenBank/DDBJ whole genome shotgun (WGS) entry which is preliminary data.</text>
</comment>
<keyword evidence="5" id="KW-1185">Reference proteome</keyword>
<proteinExistence type="predicted"/>
<feature type="transmembrane region" description="Helical" evidence="2">
    <location>
        <begin position="58"/>
        <end position="74"/>
    </location>
</feature>
<dbReference type="InterPro" id="IPR002931">
    <property type="entry name" value="Transglutaminase-like"/>
</dbReference>
<feature type="transmembrane region" description="Helical" evidence="2">
    <location>
        <begin position="6"/>
        <end position="26"/>
    </location>
</feature>
<dbReference type="OrthoDB" id="3651060at2"/>
<organism evidence="4 5">
    <name type="scientific">Agromyces albus</name>
    <dbReference type="NCBI Taxonomy" id="205332"/>
    <lineage>
        <taxon>Bacteria</taxon>
        <taxon>Bacillati</taxon>
        <taxon>Actinomycetota</taxon>
        <taxon>Actinomycetes</taxon>
        <taxon>Micrococcales</taxon>
        <taxon>Microbacteriaceae</taxon>
        <taxon>Agromyces</taxon>
    </lineage>
</organism>
<feature type="region of interest" description="Disordered" evidence="1">
    <location>
        <begin position="557"/>
        <end position="589"/>
    </location>
</feature>
<dbReference type="InterPro" id="IPR052901">
    <property type="entry name" value="Bact_TGase-like"/>
</dbReference>
<feature type="domain" description="Transglutaminase-like" evidence="3">
    <location>
        <begin position="488"/>
        <end position="558"/>
    </location>
</feature>